<keyword evidence="6 9" id="KW-0812">Transmembrane</keyword>
<evidence type="ECO:0000256" key="7">
    <source>
        <dbReference type="ARBA" id="ARBA00022989"/>
    </source>
</evidence>
<evidence type="ECO:0000256" key="1">
    <source>
        <dbReference type="ARBA" id="ARBA00004651"/>
    </source>
</evidence>
<evidence type="ECO:0000256" key="2">
    <source>
        <dbReference type="ARBA" id="ARBA00004953"/>
    </source>
</evidence>
<evidence type="ECO:0000313" key="11">
    <source>
        <dbReference type="Proteomes" id="UP000192591"/>
    </source>
</evidence>
<dbReference type="PANTHER" id="PTHR34308:SF1">
    <property type="entry name" value="COBALAMIN BIOSYNTHESIS PROTEIN CBIB"/>
    <property type="match status" value="1"/>
</dbReference>
<dbReference type="GO" id="GO:0009236">
    <property type="term" value="P:cobalamin biosynthetic process"/>
    <property type="evidence" value="ECO:0007669"/>
    <property type="project" value="UniProtKB-UniRule"/>
</dbReference>
<dbReference type="GO" id="GO:0048472">
    <property type="term" value="F:threonine-phosphate decarboxylase activity"/>
    <property type="evidence" value="ECO:0007669"/>
    <property type="project" value="InterPro"/>
</dbReference>
<comment type="similarity">
    <text evidence="3 9">Belongs to the CobD/CbiB family.</text>
</comment>
<dbReference type="GO" id="GO:0015420">
    <property type="term" value="F:ABC-type vitamin B12 transporter activity"/>
    <property type="evidence" value="ECO:0007669"/>
    <property type="project" value="UniProtKB-UniRule"/>
</dbReference>
<reference evidence="10 11" key="1">
    <citation type="submission" date="2017-02" db="EMBL/GenBank/DDBJ databases">
        <title>Draft genome of Saccharomonospora sp. 154.</title>
        <authorList>
            <person name="Alonso-Carmona G.S."/>
            <person name="De La Haba R."/>
            <person name="Vera-Gargallo B."/>
            <person name="Sandoval-Trujillo A.H."/>
            <person name="Ramirez-Duran N."/>
            <person name="Ventosa A."/>
        </authorList>
    </citation>
    <scope>NUCLEOTIDE SEQUENCE [LARGE SCALE GENOMIC DNA]</scope>
    <source>
        <strain evidence="10 11">LRS4.154</strain>
    </source>
</reference>
<feature type="transmembrane region" description="Helical" evidence="9">
    <location>
        <begin position="279"/>
        <end position="298"/>
    </location>
</feature>
<evidence type="ECO:0000313" key="10">
    <source>
        <dbReference type="EMBL" id="OQO90355.1"/>
    </source>
</evidence>
<comment type="function">
    <text evidence="9">Converts cobyric acid to cobinamide by the addition of aminopropanol on the F carboxylic group.</text>
</comment>
<evidence type="ECO:0000256" key="3">
    <source>
        <dbReference type="ARBA" id="ARBA00006263"/>
    </source>
</evidence>
<evidence type="ECO:0000256" key="6">
    <source>
        <dbReference type="ARBA" id="ARBA00022692"/>
    </source>
</evidence>
<comment type="caution">
    <text evidence="10">The sequence shown here is derived from an EMBL/GenBank/DDBJ whole genome shotgun (WGS) entry which is preliminary data.</text>
</comment>
<keyword evidence="11" id="KW-1185">Reference proteome</keyword>
<evidence type="ECO:0000256" key="5">
    <source>
        <dbReference type="ARBA" id="ARBA00022573"/>
    </source>
</evidence>
<dbReference type="EMBL" id="MWIH01000007">
    <property type="protein sequence ID" value="OQO90355.1"/>
    <property type="molecule type" value="Genomic_DNA"/>
</dbReference>
<gene>
    <name evidence="9" type="primary">cobD</name>
    <name evidence="10" type="ORF">B1813_17870</name>
</gene>
<dbReference type="STRING" id="1962155.B1813_17870"/>
<organism evidence="10 11">
    <name type="scientific">Saccharomonospora piscinae</name>
    <dbReference type="NCBI Taxonomy" id="687388"/>
    <lineage>
        <taxon>Bacteria</taxon>
        <taxon>Bacillati</taxon>
        <taxon>Actinomycetota</taxon>
        <taxon>Actinomycetes</taxon>
        <taxon>Pseudonocardiales</taxon>
        <taxon>Pseudonocardiaceae</taxon>
        <taxon>Saccharomonospora</taxon>
    </lineage>
</organism>
<evidence type="ECO:0000256" key="8">
    <source>
        <dbReference type="ARBA" id="ARBA00023136"/>
    </source>
</evidence>
<dbReference type="InterPro" id="IPR004485">
    <property type="entry name" value="Cobalamin_biosynth_CobD/CbiB"/>
</dbReference>
<accession>A0A1V8ZZK2</accession>
<keyword evidence="4 9" id="KW-1003">Cell membrane</keyword>
<comment type="pathway">
    <text evidence="2 9">Cofactor biosynthesis; adenosylcobalamin biosynthesis.</text>
</comment>
<evidence type="ECO:0000256" key="9">
    <source>
        <dbReference type="HAMAP-Rule" id="MF_00024"/>
    </source>
</evidence>
<protein>
    <recommendedName>
        <fullName evidence="9">Cobalamin biosynthesis protein CobD</fullName>
    </recommendedName>
</protein>
<dbReference type="UniPathway" id="UPA00148"/>
<dbReference type="HAMAP" id="MF_00024">
    <property type="entry name" value="CobD_CbiB"/>
    <property type="match status" value="1"/>
</dbReference>
<proteinExistence type="inferred from homology"/>
<dbReference type="Pfam" id="PF03186">
    <property type="entry name" value="CobD_Cbib"/>
    <property type="match status" value="1"/>
</dbReference>
<evidence type="ECO:0000256" key="4">
    <source>
        <dbReference type="ARBA" id="ARBA00022475"/>
    </source>
</evidence>
<keyword evidence="5 9" id="KW-0169">Cobalamin biosynthesis</keyword>
<dbReference type="Proteomes" id="UP000192591">
    <property type="component" value="Unassembled WGS sequence"/>
</dbReference>
<keyword evidence="8 9" id="KW-0472">Membrane</keyword>
<comment type="caution">
    <text evidence="9">Lacks conserved residue(s) required for the propagation of feature annotation.</text>
</comment>
<dbReference type="PANTHER" id="PTHR34308">
    <property type="entry name" value="COBALAMIN BIOSYNTHESIS PROTEIN CBIB"/>
    <property type="match status" value="1"/>
</dbReference>
<dbReference type="GO" id="GO:0005886">
    <property type="term" value="C:plasma membrane"/>
    <property type="evidence" value="ECO:0007669"/>
    <property type="project" value="UniProtKB-SubCell"/>
</dbReference>
<keyword evidence="7 9" id="KW-1133">Transmembrane helix</keyword>
<name>A0A1V8ZZK2_SACPI</name>
<dbReference type="AlphaFoldDB" id="A0A1V8ZZK2"/>
<comment type="subcellular location">
    <subcellularLocation>
        <location evidence="1 9">Cell membrane</location>
        <topology evidence="1 9">Multi-pass membrane protein</topology>
    </subcellularLocation>
</comment>
<sequence length="307" mass="31453">MADSMAGDAMRGRVDASLVRAARTLDRRADADRPLPATVSVGAVAGASVLAGALLDRLGRDRPLTRAVSTAACTWAVLGGTRLASDGTALARHLETGDLGATRETLAWWDSRCSENLDATALSRASVEAVAHGSSDVVVAPLLWGAVAGLPGLLGSRAAGVLSQVAAGRAGRHRSGRVVESLRTVADLVPTRIAAALTVAGAPVVGGSASAAWRAWRRDTVLHPYPNSGRVVAAYAGALEIRLGGRTAYPGQVRELPVVGDGRNPDAGHVTRAVELSRVVGLLAGATAAATAAVVPSLRRRRRARTT</sequence>